<evidence type="ECO:0000313" key="1">
    <source>
        <dbReference type="EMBL" id="KAK1372828.1"/>
    </source>
</evidence>
<dbReference type="Proteomes" id="UP001237642">
    <property type="component" value="Unassembled WGS sequence"/>
</dbReference>
<name>A0AAD8MI45_9APIA</name>
<accession>A0AAD8MI45</accession>
<dbReference type="AlphaFoldDB" id="A0AAD8MI45"/>
<comment type="caution">
    <text evidence="1">The sequence shown here is derived from an EMBL/GenBank/DDBJ whole genome shotgun (WGS) entry which is preliminary data.</text>
</comment>
<evidence type="ECO:0000313" key="2">
    <source>
        <dbReference type="Proteomes" id="UP001237642"/>
    </source>
</evidence>
<protein>
    <submittedName>
        <fullName evidence="1">Uncharacterized protein</fullName>
    </submittedName>
</protein>
<proteinExistence type="predicted"/>
<keyword evidence="2" id="KW-1185">Reference proteome</keyword>
<sequence>MGINTPLYHLNSYTKTQVPSIGVMNSMVIGGENRGNASLDMLAELAVKLGNNIFDDDKVEEIMNKKKKYEEKQDKIKKPTNILVVINMKKGVSLKFKDYHPAPAIAT</sequence>
<organism evidence="1 2">
    <name type="scientific">Heracleum sosnowskyi</name>
    <dbReference type="NCBI Taxonomy" id="360622"/>
    <lineage>
        <taxon>Eukaryota</taxon>
        <taxon>Viridiplantae</taxon>
        <taxon>Streptophyta</taxon>
        <taxon>Embryophyta</taxon>
        <taxon>Tracheophyta</taxon>
        <taxon>Spermatophyta</taxon>
        <taxon>Magnoliopsida</taxon>
        <taxon>eudicotyledons</taxon>
        <taxon>Gunneridae</taxon>
        <taxon>Pentapetalae</taxon>
        <taxon>asterids</taxon>
        <taxon>campanulids</taxon>
        <taxon>Apiales</taxon>
        <taxon>Apiaceae</taxon>
        <taxon>Apioideae</taxon>
        <taxon>apioid superclade</taxon>
        <taxon>Tordylieae</taxon>
        <taxon>Tordyliinae</taxon>
        <taxon>Heracleum</taxon>
    </lineage>
</organism>
<gene>
    <name evidence="1" type="ORF">POM88_029021</name>
</gene>
<reference evidence="1" key="1">
    <citation type="submission" date="2023-02" db="EMBL/GenBank/DDBJ databases">
        <title>Genome of toxic invasive species Heracleum sosnowskyi carries increased number of genes despite the absence of recent whole-genome duplications.</title>
        <authorList>
            <person name="Schelkunov M."/>
            <person name="Shtratnikova V."/>
            <person name="Makarenko M."/>
            <person name="Klepikova A."/>
            <person name="Omelchenko D."/>
            <person name="Novikova G."/>
            <person name="Obukhova E."/>
            <person name="Bogdanov V."/>
            <person name="Penin A."/>
            <person name="Logacheva M."/>
        </authorList>
    </citation>
    <scope>NUCLEOTIDE SEQUENCE</scope>
    <source>
        <strain evidence="1">Hsosn_3</strain>
        <tissue evidence="1">Leaf</tissue>
    </source>
</reference>
<reference evidence="1" key="2">
    <citation type="submission" date="2023-05" db="EMBL/GenBank/DDBJ databases">
        <authorList>
            <person name="Schelkunov M.I."/>
        </authorList>
    </citation>
    <scope>NUCLEOTIDE SEQUENCE</scope>
    <source>
        <strain evidence="1">Hsosn_3</strain>
        <tissue evidence="1">Leaf</tissue>
    </source>
</reference>
<dbReference type="EMBL" id="JAUIZM010000007">
    <property type="protein sequence ID" value="KAK1372828.1"/>
    <property type="molecule type" value="Genomic_DNA"/>
</dbReference>